<dbReference type="Pfam" id="PF00842">
    <property type="entry name" value="Ala_racemase_C"/>
    <property type="match status" value="1"/>
</dbReference>
<dbReference type="PRINTS" id="PR00992">
    <property type="entry name" value="ALARACEMASE"/>
</dbReference>
<dbReference type="OrthoDB" id="9813814at2"/>
<dbReference type="Gene3D" id="3.20.20.10">
    <property type="entry name" value="Alanine racemase"/>
    <property type="match status" value="1"/>
</dbReference>
<evidence type="ECO:0000313" key="12">
    <source>
        <dbReference type="Proteomes" id="UP000056322"/>
    </source>
</evidence>
<dbReference type="EC" id="5.1.1.1" evidence="4 7"/>
<dbReference type="InterPro" id="IPR000821">
    <property type="entry name" value="Ala_racemase"/>
</dbReference>
<feature type="binding site" evidence="7 9">
    <location>
        <position position="299"/>
    </location>
    <ligand>
        <name>substrate</name>
    </ligand>
</feature>
<dbReference type="PANTHER" id="PTHR30511:SF0">
    <property type="entry name" value="ALANINE RACEMASE, CATABOLIC-RELATED"/>
    <property type="match status" value="1"/>
</dbReference>
<dbReference type="KEGG" id="mbac:BN1209_0784"/>
<dbReference type="AlphaFoldDB" id="A0A0B7IZI2"/>
<evidence type="ECO:0000256" key="5">
    <source>
        <dbReference type="ARBA" id="ARBA00022898"/>
    </source>
</evidence>
<evidence type="ECO:0000256" key="1">
    <source>
        <dbReference type="ARBA" id="ARBA00000316"/>
    </source>
</evidence>
<name>A0A0B7IZI2_9PROT</name>
<dbReference type="PROSITE" id="PS00395">
    <property type="entry name" value="ALANINE_RACEMASE"/>
    <property type="match status" value="1"/>
</dbReference>
<evidence type="ECO:0000256" key="4">
    <source>
        <dbReference type="ARBA" id="ARBA00013089"/>
    </source>
</evidence>
<evidence type="ECO:0000256" key="2">
    <source>
        <dbReference type="ARBA" id="ARBA00001933"/>
    </source>
</evidence>
<comment type="pathway">
    <text evidence="7">Amino-acid biosynthesis; D-alanine biosynthesis; D-alanine from L-alanine: step 1/1.</text>
</comment>
<dbReference type="STRING" id="1581680.BN1209_0784"/>
<dbReference type="Pfam" id="PF01168">
    <property type="entry name" value="Ala_racemase_N"/>
    <property type="match status" value="1"/>
</dbReference>
<gene>
    <name evidence="11" type="primary">alr</name>
    <name evidence="11" type="ORF">BN1209_0784</name>
</gene>
<proteinExistence type="inferred from homology"/>
<dbReference type="Proteomes" id="UP000056322">
    <property type="component" value="Chromosome 1"/>
</dbReference>
<reference evidence="12" key="1">
    <citation type="submission" date="2014-12" db="EMBL/GenBank/DDBJ databases">
        <authorList>
            <person name="Salcher M.M."/>
        </authorList>
    </citation>
    <scope>NUCLEOTIDE SEQUENCE [LARGE SCALE GENOMIC DNA]</scope>
    <source>
        <strain evidence="12">MMS-10A-171</strain>
    </source>
</reference>
<comment type="similarity">
    <text evidence="3 7">Belongs to the alanine racemase family.</text>
</comment>
<comment type="cofactor">
    <cofactor evidence="2 7 8">
        <name>pyridoxal 5'-phosphate</name>
        <dbReference type="ChEBI" id="CHEBI:597326"/>
    </cofactor>
</comment>
<feature type="active site" description="Proton acceptor; specific for L-alanine" evidence="7">
    <location>
        <position position="251"/>
    </location>
</feature>
<dbReference type="HOGENOM" id="CLU_028393_1_0_4"/>
<evidence type="ECO:0000256" key="8">
    <source>
        <dbReference type="PIRSR" id="PIRSR600821-50"/>
    </source>
</evidence>
<dbReference type="PANTHER" id="PTHR30511">
    <property type="entry name" value="ALANINE RACEMASE"/>
    <property type="match status" value="1"/>
</dbReference>
<evidence type="ECO:0000256" key="9">
    <source>
        <dbReference type="PIRSR" id="PIRSR600821-52"/>
    </source>
</evidence>
<dbReference type="EMBL" id="LN794158">
    <property type="protein sequence ID" value="CEN55827.1"/>
    <property type="molecule type" value="Genomic_DNA"/>
</dbReference>
<dbReference type="FunFam" id="2.40.37.10:FF:000002">
    <property type="entry name" value="Alanine racemase"/>
    <property type="match status" value="1"/>
</dbReference>
<dbReference type="Gene3D" id="2.40.37.10">
    <property type="entry name" value="Lyase, Ornithine Decarboxylase, Chain A, domain 1"/>
    <property type="match status" value="1"/>
</dbReference>
<feature type="domain" description="Alanine racemase C-terminal" evidence="10">
    <location>
        <begin position="230"/>
        <end position="354"/>
    </location>
</feature>
<feature type="binding site" evidence="7 9">
    <location>
        <position position="129"/>
    </location>
    <ligand>
        <name>substrate</name>
    </ligand>
</feature>
<dbReference type="UniPathway" id="UPA00042">
    <property type="reaction ID" value="UER00497"/>
</dbReference>
<comment type="catalytic activity">
    <reaction evidence="1 7">
        <text>L-alanine = D-alanine</text>
        <dbReference type="Rhea" id="RHEA:20249"/>
        <dbReference type="ChEBI" id="CHEBI:57416"/>
        <dbReference type="ChEBI" id="CHEBI:57972"/>
        <dbReference type="EC" id="5.1.1.1"/>
    </reaction>
</comment>
<dbReference type="SUPFAM" id="SSF51419">
    <property type="entry name" value="PLP-binding barrel"/>
    <property type="match status" value="1"/>
</dbReference>
<dbReference type="InterPro" id="IPR001608">
    <property type="entry name" value="Ala_racemase_N"/>
</dbReference>
<feature type="active site" description="Proton acceptor; specific for D-alanine" evidence="7">
    <location>
        <position position="34"/>
    </location>
</feature>
<dbReference type="InterPro" id="IPR029066">
    <property type="entry name" value="PLP-binding_barrel"/>
</dbReference>
<dbReference type="InterPro" id="IPR009006">
    <property type="entry name" value="Ala_racemase/Decarboxylase_C"/>
</dbReference>
<keyword evidence="6 7" id="KW-0413">Isomerase</keyword>
<keyword evidence="5 7" id="KW-0663">Pyridoxal phosphate</keyword>
<dbReference type="SUPFAM" id="SSF50621">
    <property type="entry name" value="Alanine racemase C-terminal domain-like"/>
    <property type="match status" value="1"/>
</dbReference>
<feature type="modified residue" description="N6-(pyridoxal phosphate)lysine" evidence="7 8">
    <location>
        <position position="34"/>
    </location>
</feature>
<sequence length="355" mass="37649">MRPIQASISLSALAHNLAVARSHAPHSKIMAVVKANAYGHGLLNAIRGLKAADGFAILGLDEALAIRNAGYLQTILMLEGVFSSDELTHVSEHAISIVVHCDAQIKMLEQIKLAKPISVHLKINTGMNRLGFKPIDFELAMARLLACGKVADLTLMTHFATADEASGIAGPFDVFNKTTQGHQYPSSLANSATLLRFPAAHGQWVRAGIMLYGTSPMASQSAASFNLKPVMQLTSQIIAVQSLEAGESLGYGLAFTATKKTRVGIVACGYADGYPRHAPNGTPVAVAGKLTQTLGRVSMDMLYVDISNIPEAEMGAHVELWGSQVSVDEVAQAAGTISYELLCAVAPRVSMKVED</sequence>
<evidence type="ECO:0000256" key="7">
    <source>
        <dbReference type="HAMAP-Rule" id="MF_01201"/>
    </source>
</evidence>
<protein>
    <recommendedName>
        <fullName evidence="4 7">Alanine racemase</fullName>
        <ecNumber evidence="4 7">5.1.1.1</ecNumber>
    </recommendedName>
</protein>
<dbReference type="InterPro" id="IPR020622">
    <property type="entry name" value="Ala_racemase_pyridoxalP-BS"/>
</dbReference>
<dbReference type="GO" id="GO:0030170">
    <property type="term" value="F:pyridoxal phosphate binding"/>
    <property type="evidence" value="ECO:0007669"/>
    <property type="project" value="UniProtKB-UniRule"/>
</dbReference>
<dbReference type="FunFam" id="3.20.20.10:FF:000002">
    <property type="entry name" value="Alanine racemase"/>
    <property type="match status" value="1"/>
</dbReference>
<accession>A0A0B7IZI2</accession>
<evidence type="ECO:0000313" key="11">
    <source>
        <dbReference type="EMBL" id="CEN55827.1"/>
    </source>
</evidence>
<dbReference type="SMART" id="SM01005">
    <property type="entry name" value="Ala_racemase_C"/>
    <property type="match status" value="1"/>
</dbReference>
<evidence type="ECO:0000259" key="10">
    <source>
        <dbReference type="SMART" id="SM01005"/>
    </source>
</evidence>
<dbReference type="RefSeq" id="WP_045751046.1">
    <property type="nucleotide sequence ID" value="NZ_LN794158.1"/>
</dbReference>
<dbReference type="GO" id="GO:0005829">
    <property type="term" value="C:cytosol"/>
    <property type="evidence" value="ECO:0007669"/>
    <property type="project" value="TreeGrafter"/>
</dbReference>
<dbReference type="HAMAP" id="MF_01201">
    <property type="entry name" value="Ala_racemase"/>
    <property type="match status" value="1"/>
</dbReference>
<dbReference type="GO" id="GO:0030632">
    <property type="term" value="P:D-alanine biosynthetic process"/>
    <property type="evidence" value="ECO:0007669"/>
    <property type="project" value="UniProtKB-UniRule"/>
</dbReference>
<comment type="function">
    <text evidence="7">Catalyzes the interconversion of L-alanine and D-alanine. May also act on other amino acids.</text>
</comment>
<dbReference type="CDD" id="cd06827">
    <property type="entry name" value="PLPDE_III_AR_proteobact"/>
    <property type="match status" value="1"/>
</dbReference>
<dbReference type="GO" id="GO:0008784">
    <property type="term" value="F:alanine racemase activity"/>
    <property type="evidence" value="ECO:0007669"/>
    <property type="project" value="UniProtKB-UniRule"/>
</dbReference>
<evidence type="ECO:0000256" key="3">
    <source>
        <dbReference type="ARBA" id="ARBA00007880"/>
    </source>
</evidence>
<keyword evidence="12" id="KW-1185">Reference proteome</keyword>
<evidence type="ECO:0000256" key="6">
    <source>
        <dbReference type="ARBA" id="ARBA00023235"/>
    </source>
</evidence>
<organism evidence="11 12">
    <name type="scientific">Candidatus Methylopumilus turicensis</name>
    <dbReference type="NCBI Taxonomy" id="1581680"/>
    <lineage>
        <taxon>Bacteria</taxon>
        <taxon>Pseudomonadati</taxon>
        <taxon>Pseudomonadota</taxon>
        <taxon>Betaproteobacteria</taxon>
        <taxon>Nitrosomonadales</taxon>
        <taxon>Methylophilaceae</taxon>
        <taxon>Candidatus Methylopumilus</taxon>
    </lineage>
</organism>
<dbReference type="NCBIfam" id="TIGR00492">
    <property type="entry name" value="alr"/>
    <property type="match status" value="1"/>
</dbReference>
<dbReference type="InterPro" id="IPR011079">
    <property type="entry name" value="Ala_racemase_C"/>
</dbReference>